<dbReference type="Pfam" id="PF13197">
    <property type="entry name" value="DUF4013"/>
    <property type="match status" value="1"/>
</dbReference>
<dbReference type="HOGENOM" id="CLU_079270_1_0_2"/>
<dbReference type="KEGG" id="mfo:Metfor_1058"/>
<feature type="transmembrane region" description="Helical" evidence="1">
    <location>
        <begin position="151"/>
        <end position="174"/>
    </location>
</feature>
<dbReference type="EMBL" id="CP003167">
    <property type="protein sequence ID" value="AGB02107.1"/>
    <property type="molecule type" value="Genomic_DNA"/>
</dbReference>
<keyword evidence="1" id="KW-0812">Transmembrane</keyword>
<dbReference type="Proteomes" id="UP000010824">
    <property type="component" value="Chromosome"/>
</dbReference>
<proteinExistence type="predicted"/>
<gene>
    <name evidence="2" type="ordered locus">Metfor_1058</name>
</gene>
<feature type="transmembrane region" description="Helical" evidence="1">
    <location>
        <begin position="104"/>
        <end position="130"/>
    </location>
</feature>
<evidence type="ECO:0000256" key="1">
    <source>
        <dbReference type="SAM" id="Phobius"/>
    </source>
</evidence>
<name>L0HBI3_METFS</name>
<dbReference type="STRING" id="593750.Metfor_1058"/>
<evidence type="ECO:0008006" key="4">
    <source>
        <dbReference type="Google" id="ProtNLM"/>
    </source>
</evidence>
<keyword evidence="1" id="KW-1133">Transmembrane helix</keyword>
<dbReference type="eggNOG" id="arCOG02879">
    <property type="taxonomic scope" value="Archaea"/>
</dbReference>
<sequence length="215" mass="23178" precursor="true">MLGDSFAYAKDAIVGKWKQYLLFLIATLLLTIPLLGYSLKVLRGEKPAPEVDGWGTLIVDGIKYAIISIIWALPSIIIAIFVIGAGVSAFVMNPAALMEIIGGVLIGIVVLLVVAIITGLLATIGIIRFARTGSMGEAFNFGAILGTIGKIGWANYIIAMIVIMVIELIFFGVIECLNFIISPYLGLILEFLLMAPLTLLMSRYLCQVYDSADSM</sequence>
<dbReference type="InterPro" id="IPR025098">
    <property type="entry name" value="DUF4013"/>
</dbReference>
<organism evidence="2 3">
    <name type="scientific">Methanoregula formicica (strain DSM 22288 / NBRC 105244 / SMSP)</name>
    <dbReference type="NCBI Taxonomy" id="593750"/>
    <lineage>
        <taxon>Archaea</taxon>
        <taxon>Methanobacteriati</taxon>
        <taxon>Methanobacteriota</taxon>
        <taxon>Stenosarchaea group</taxon>
        <taxon>Methanomicrobia</taxon>
        <taxon>Methanomicrobiales</taxon>
        <taxon>Methanoregulaceae</taxon>
        <taxon>Methanoregula</taxon>
    </lineage>
</organism>
<keyword evidence="1" id="KW-0472">Membrane</keyword>
<dbReference type="AlphaFoldDB" id="L0HBI3"/>
<reference evidence="2 3" key="2">
    <citation type="journal article" date="2014" name="Genome Announc.">
        <title>Complete Genome Sequence of Methanoregula formicica SMSPT, a Mesophilic Hydrogenotrophic Methanogen Isolated from a Methanogenic Upflow Anaerobic Sludge Blanket Reactor.</title>
        <authorList>
            <person name="Yamamoto K."/>
            <person name="Tamaki H."/>
            <person name="Cadillo-Quiroz H."/>
            <person name="Imachi H."/>
            <person name="Kyrpides N."/>
            <person name="Woyke T."/>
            <person name="Goodwin L."/>
            <person name="Zinder S.H."/>
            <person name="Kamagata Y."/>
            <person name="Liu W.T."/>
        </authorList>
    </citation>
    <scope>NUCLEOTIDE SEQUENCE [LARGE SCALE GENOMIC DNA]</scope>
    <source>
        <strain evidence="3">DSM 22288 / NBRC 105244 / SMSP</strain>
    </source>
</reference>
<accession>L0HBI3</accession>
<keyword evidence="3" id="KW-1185">Reference proteome</keyword>
<evidence type="ECO:0000313" key="2">
    <source>
        <dbReference type="EMBL" id="AGB02107.1"/>
    </source>
</evidence>
<feature type="transmembrane region" description="Helical" evidence="1">
    <location>
        <begin position="64"/>
        <end position="92"/>
    </location>
</feature>
<dbReference type="InParanoid" id="L0HBI3"/>
<protein>
    <recommendedName>
        <fullName evidence="4">DUF4013 domain-containing protein</fullName>
    </recommendedName>
</protein>
<evidence type="ECO:0000313" key="3">
    <source>
        <dbReference type="Proteomes" id="UP000010824"/>
    </source>
</evidence>
<feature type="transmembrane region" description="Helical" evidence="1">
    <location>
        <begin position="180"/>
        <end position="201"/>
    </location>
</feature>
<feature type="transmembrane region" description="Helical" evidence="1">
    <location>
        <begin position="20"/>
        <end position="39"/>
    </location>
</feature>
<reference evidence="3" key="1">
    <citation type="submission" date="2011-12" db="EMBL/GenBank/DDBJ databases">
        <title>Complete sequence of Methanoregula formicicum SMSP.</title>
        <authorList>
            <person name="Lucas S."/>
            <person name="Han J."/>
            <person name="Lapidus A."/>
            <person name="Cheng J.-F."/>
            <person name="Goodwin L."/>
            <person name="Pitluck S."/>
            <person name="Peters L."/>
            <person name="Ovchinnikova G."/>
            <person name="Teshima H."/>
            <person name="Detter J.C."/>
            <person name="Han C."/>
            <person name="Tapia R."/>
            <person name="Land M."/>
            <person name="Hauser L."/>
            <person name="Kyrpides N."/>
            <person name="Ivanova N."/>
            <person name="Pagani I."/>
            <person name="Imachi H."/>
            <person name="Tamaki H."/>
            <person name="Sekiguchi Y."/>
            <person name="Kamagata Y."/>
            <person name="Cadillo-Quiroz H."/>
            <person name="Zinder S."/>
            <person name="Liu W.-T."/>
            <person name="Woyke T."/>
        </authorList>
    </citation>
    <scope>NUCLEOTIDE SEQUENCE [LARGE SCALE GENOMIC DNA]</scope>
    <source>
        <strain evidence="3">DSM 22288 / NBRC 105244 / SMSP</strain>
    </source>
</reference>